<dbReference type="Gene3D" id="3.40.50.720">
    <property type="entry name" value="NAD(P)-binding Rossmann-like Domain"/>
    <property type="match status" value="1"/>
</dbReference>
<keyword evidence="4" id="KW-1185">Reference proteome</keyword>
<dbReference type="EMBL" id="JBHTIS010002365">
    <property type="protein sequence ID" value="MFD1049728.1"/>
    <property type="molecule type" value="Genomic_DNA"/>
</dbReference>
<keyword evidence="2" id="KW-0560">Oxidoreductase</keyword>
<dbReference type="Pfam" id="PF13602">
    <property type="entry name" value="ADH_zinc_N_2"/>
    <property type="match status" value="1"/>
</dbReference>
<dbReference type="Proteomes" id="UP001597045">
    <property type="component" value="Unassembled WGS sequence"/>
</dbReference>
<name>A0ABW3MGJ3_9PSEU</name>
<evidence type="ECO:0000256" key="1">
    <source>
        <dbReference type="ARBA" id="ARBA00022857"/>
    </source>
</evidence>
<dbReference type="PANTHER" id="PTHR48106">
    <property type="entry name" value="QUINONE OXIDOREDUCTASE PIG3-RELATED"/>
    <property type="match status" value="1"/>
</dbReference>
<reference evidence="4" key="1">
    <citation type="journal article" date="2019" name="Int. J. Syst. Evol. Microbiol.">
        <title>The Global Catalogue of Microorganisms (GCM) 10K type strain sequencing project: providing services to taxonomists for standard genome sequencing and annotation.</title>
        <authorList>
            <consortium name="The Broad Institute Genomics Platform"/>
            <consortium name="The Broad Institute Genome Sequencing Center for Infectious Disease"/>
            <person name="Wu L."/>
            <person name="Ma J."/>
        </authorList>
    </citation>
    <scope>NUCLEOTIDE SEQUENCE [LARGE SCALE GENOMIC DNA]</scope>
    <source>
        <strain evidence="4">JCM 31486</strain>
    </source>
</reference>
<proteinExistence type="predicted"/>
<dbReference type="SUPFAM" id="SSF51735">
    <property type="entry name" value="NAD(P)-binding Rossmann-fold domains"/>
    <property type="match status" value="1"/>
</dbReference>
<dbReference type="InterPro" id="IPR036291">
    <property type="entry name" value="NAD(P)-bd_dom_sf"/>
</dbReference>
<keyword evidence="1" id="KW-0521">NADP</keyword>
<evidence type="ECO:0000256" key="2">
    <source>
        <dbReference type="ARBA" id="ARBA00023002"/>
    </source>
</evidence>
<gene>
    <name evidence="3" type="ORF">ACFQ1S_31460</name>
</gene>
<sequence>VDFAAVVGDVDVVLDALGGEYTTRSLPTLREDGILVSIKPRGQEHLAHQAKALGVRAVALLVEHDQAGMRAIADLVDQGKLRPIIAETFPLAEAAKAHALGESGHVTGKLVLTVAAR</sequence>
<evidence type="ECO:0000313" key="4">
    <source>
        <dbReference type="Proteomes" id="UP001597045"/>
    </source>
</evidence>
<accession>A0ABW3MGJ3</accession>
<feature type="non-terminal residue" evidence="3">
    <location>
        <position position="1"/>
    </location>
</feature>
<protein>
    <submittedName>
        <fullName evidence="3">Zinc-binding dehydrogenase</fullName>
    </submittedName>
</protein>
<organism evidence="3 4">
    <name type="scientific">Kibdelosporangium lantanae</name>
    <dbReference type="NCBI Taxonomy" id="1497396"/>
    <lineage>
        <taxon>Bacteria</taxon>
        <taxon>Bacillati</taxon>
        <taxon>Actinomycetota</taxon>
        <taxon>Actinomycetes</taxon>
        <taxon>Pseudonocardiales</taxon>
        <taxon>Pseudonocardiaceae</taxon>
        <taxon>Kibdelosporangium</taxon>
    </lineage>
</organism>
<evidence type="ECO:0000313" key="3">
    <source>
        <dbReference type="EMBL" id="MFD1049728.1"/>
    </source>
</evidence>
<dbReference type="PANTHER" id="PTHR48106:SF8">
    <property type="entry name" value="OS02G0805600 PROTEIN"/>
    <property type="match status" value="1"/>
</dbReference>
<comment type="caution">
    <text evidence="3">The sequence shown here is derived from an EMBL/GenBank/DDBJ whole genome shotgun (WGS) entry which is preliminary data.</text>
</comment>
<dbReference type="Gene3D" id="3.90.180.10">
    <property type="entry name" value="Medium-chain alcohol dehydrogenases, catalytic domain"/>
    <property type="match status" value="1"/>
</dbReference>